<dbReference type="EMBL" id="JACHHE010000011">
    <property type="protein sequence ID" value="MBB5181627.1"/>
    <property type="molecule type" value="Genomic_DNA"/>
</dbReference>
<name>A0A7W8FW75_9BACL</name>
<dbReference type="Proteomes" id="UP000525923">
    <property type="component" value="Unassembled WGS sequence"/>
</dbReference>
<comment type="similarity">
    <text evidence="1">Belongs to the PemK/MazF family.</text>
</comment>
<sequence length="90" mass="10138">MLVIQNDIGNRFSPTVIIAAITAQIQKAKLPTHVEINAKKYGFERDSVILLEQLRTIDKSRLTDKITQLDEALMEKVDEALEISVGLVKF</sequence>
<reference evidence="3 4" key="1">
    <citation type="submission" date="2020-08" db="EMBL/GenBank/DDBJ databases">
        <title>Genomic Encyclopedia of Type Strains, Phase IV (KMG-IV): sequencing the most valuable type-strain genomes for metagenomic binning, comparative biology and taxonomic classification.</title>
        <authorList>
            <person name="Goeker M."/>
        </authorList>
    </citation>
    <scope>NUCLEOTIDE SEQUENCE [LARGE SCALE GENOMIC DNA]</scope>
    <source>
        <strain evidence="3 4">DSM 15895</strain>
    </source>
</reference>
<protein>
    <submittedName>
        <fullName evidence="3">mRNA interferase MazF</fullName>
        <ecNumber evidence="3">3.1.-.-</ecNumber>
    </submittedName>
</protein>
<keyword evidence="4" id="KW-1185">Reference proteome</keyword>
<comment type="caution">
    <text evidence="3">The sequence shown here is derived from an EMBL/GenBank/DDBJ whole genome shotgun (WGS) entry which is preliminary data.</text>
</comment>
<evidence type="ECO:0000313" key="3">
    <source>
        <dbReference type="EMBL" id="MBB5181627.1"/>
    </source>
</evidence>
<dbReference type="AlphaFoldDB" id="A0A7W8FW75"/>
<dbReference type="PANTHER" id="PTHR33988">
    <property type="entry name" value="ENDORIBONUCLEASE MAZF-RELATED"/>
    <property type="match status" value="1"/>
</dbReference>
<accession>A0A7W8FW75</accession>
<evidence type="ECO:0000256" key="2">
    <source>
        <dbReference type="ARBA" id="ARBA00022649"/>
    </source>
</evidence>
<evidence type="ECO:0000256" key="1">
    <source>
        <dbReference type="ARBA" id="ARBA00007521"/>
    </source>
</evidence>
<dbReference type="GO" id="GO:0004521">
    <property type="term" value="F:RNA endonuclease activity"/>
    <property type="evidence" value="ECO:0007669"/>
    <property type="project" value="TreeGrafter"/>
</dbReference>
<keyword evidence="3" id="KW-0378">Hydrolase</keyword>
<organism evidence="3 4">
    <name type="scientific">Planococcus koreensis</name>
    <dbReference type="NCBI Taxonomy" id="112331"/>
    <lineage>
        <taxon>Bacteria</taxon>
        <taxon>Bacillati</taxon>
        <taxon>Bacillota</taxon>
        <taxon>Bacilli</taxon>
        <taxon>Bacillales</taxon>
        <taxon>Caryophanaceae</taxon>
        <taxon>Planococcus</taxon>
    </lineage>
</organism>
<dbReference type="GO" id="GO:0003677">
    <property type="term" value="F:DNA binding"/>
    <property type="evidence" value="ECO:0007669"/>
    <property type="project" value="InterPro"/>
</dbReference>
<dbReference type="Pfam" id="PF02452">
    <property type="entry name" value="PemK_toxin"/>
    <property type="match status" value="1"/>
</dbReference>
<keyword evidence="2" id="KW-1277">Toxin-antitoxin system</keyword>
<proteinExistence type="inferred from homology"/>
<dbReference type="SUPFAM" id="SSF50118">
    <property type="entry name" value="Cell growth inhibitor/plasmid maintenance toxic component"/>
    <property type="match status" value="1"/>
</dbReference>
<dbReference type="PIRSF" id="PIRSF033490">
    <property type="entry name" value="MazF"/>
    <property type="match status" value="1"/>
</dbReference>
<dbReference type="GO" id="GO:0016075">
    <property type="term" value="P:rRNA catabolic process"/>
    <property type="evidence" value="ECO:0007669"/>
    <property type="project" value="TreeGrafter"/>
</dbReference>
<gene>
    <name evidence="3" type="ORF">HNQ44_003092</name>
</gene>
<dbReference type="EC" id="3.1.-.-" evidence="3"/>
<dbReference type="GO" id="GO:0016787">
    <property type="term" value="F:hydrolase activity"/>
    <property type="evidence" value="ECO:0007669"/>
    <property type="project" value="UniProtKB-KW"/>
</dbReference>
<dbReference type="GO" id="GO:0006402">
    <property type="term" value="P:mRNA catabolic process"/>
    <property type="evidence" value="ECO:0007669"/>
    <property type="project" value="TreeGrafter"/>
</dbReference>
<dbReference type="PANTHER" id="PTHR33988:SF2">
    <property type="entry name" value="ENDORIBONUCLEASE MAZF"/>
    <property type="match status" value="1"/>
</dbReference>
<dbReference type="Gene3D" id="2.30.30.110">
    <property type="match status" value="1"/>
</dbReference>
<dbReference type="InterPro" id="IPR011067">
    <property type="entry name" value="Plasmid_toxin/cell-grow_inhib"/>
</dbReference>
<dbReference type="InterPro" id="IPR003477">
    <property type="entry name" value="PemK-like"/>
</dbReference>
<evidence type="ECO:0000313" key="4">
    <source>
        <dbReference type="Proteomes" id="UP000525923"/>
    </source>
</evidence>